<dbReference type="SMART" id="SM00054">
    <property type="entry name" value="EFh"/>
    <property type="match status" value="2"/>
</dbReference>
<keyword evidence="4" id="KW-0547">Nucleotide-binding</keyword>
<reference evidence="10" key="1">
    <citation type="submission" date="2021-01" db="EMBL/GenBank/DDBJ databases">
        <authorList>
            <consortium name="Genoscope - CEA"/>
            <person name="William W."/>
        </authorList>
    </citation>
    <scope>NUCLEOTIDE SEQUENCE</scope>
</reference>
<evidence type="ECO:0000256" key="7">
    <source>
        <dbReference type="ARBA" id="ARBA00024334"/>
    </source>
</evidence>
<evidence type="ECO:0000256" key="1">
    <source>
        <dbReference type="ARBA" id="ARBA00001946"/>
    </source>
</evidence>
<dbReference type="OrthoDB" id="9989112at2759"/>
<evidence type="ECO:0000256" key="6">
    <source>
        <dbReference type="ARBA" id="ARBA00022840"/>
    </source>
</evidence>
<organism evidence="10 11">
    <name type="scientific">Paramecium sonneborni</name>
    <dbReference type="NCBI Taxonomy" id="65129"/>
    <lineage>
        <taxon>Eukaryota</taxon>
        <taxon>Sar</taxon>
        <taxon>Alveolata</taxon>
        <taxon>Ciliophora</taxon>
        <taxon>Intramacronucleata</taxon>
        <taxon>Oligohymenophorea</taxon>
        <taxon>Peniculida</taxon>
        <taxon>Parameciidae</taxon>
        <taxon>Paramecium</taxon>
    </lineage>
</organism>
<dbReference type="PANTHER" id="PTHR24349">
    <property type="entry name" value="SERINE/THREONINE-PROTEIN KINASE"/>
    <property type="match status" value="1"/>
</dbReference>
<accession>A0A8S1R0T3</accession>
<dbReference type="CDD" id="cd00051">
    <property type="entry name" value="EFh"/>
    <property type="match status" value="1"/>
</dbReference>
<evidence type="ECO:0000313" key="10">
    <source>
        <dbReference type="EMBL" id="CAD8120993.1"/>
    </source>
</evidence>
<dbReference type="Pfam" id="PF13499">
    <property type="entry name" value="EF-hand_7"/>
    <property type="match status" value="1"/>
</dbReference>
<dbReference type="InterPro" id="IPR018247">
    <property type="entry name" value="EF_Hand_1_Ca_BS"/>
</dbReference>
<proteinExistence type="inferred from homology"/>
<keyword evidence="2" id="KW-0723">Serine/threonine-protein kinase</keyword>
<evidence type="ECO:0000256" key="3">
    <source>
        <dbReference type="ARBA" id="ARBA00022679"/>
    </source>
</evidence>
<keyword evidence="3" id="KW-0808">Transferase</keyword>
<evidence type="ECO:0000256" key="4">
    <source>
        <dbReference type="ARBA" id="ARBA00022741"/>
    </source>
</evidence>
<name>A0A8S1R0T3_9CILI</name>
<dbReference type="PROSITE" id="PS50222">
    <property type="entry name" value="EF_HAND_2"/>
    <property type="match status" value="1"/>
</dbReference>
<gene>
    <name evidence="10" type="ORF">PSON_ATCC_30995.1.T1290089</name>
</gene>
<feature type="domain" description="EF-hand" evidence="9">
    <location>
        <begin position="343"/>
        <end position="378"/>
    </location>
</feature>
<dbReference type="PROSITE" id="PS00018">
    <property type="entry name" value="EF_HAND_1"/>
    <property type="match status" value="2"/>
</dbReference>
<dbReference type="GO" id="GO:0005509">
    <property type="term" value="F:calcium ion binding"/>
    <property type="evidence" value="ECO:0007669"/>
    <property type="project" value="InterPro"/>
</dbReference>
<dbReference type="InterPro" id="IPR000719">
    <property type="entry name" value="Prot_kinase_dom"/>
</dbReference>
<feature type="region of interest" description="Disordered" evidence="8">
    <location>
        <begin position="25"/>
        <end position="49"/>
    </location>
</feature>
<comment type="similarity">
    <text evidence="7">Belongs to the protein kinase superfamily. Ser/Thr protein kinase family. CDPK subfamily.</text>
</comment>
<dbReference type="InterPro" id="IPR050205">
    <property type="entry name" value="CDPK_Ser/Thr_kinases"/>
</dbReference>
<dbReference type="AlphaFoldDB" id="A0A8S1R0T3"/>
<dbReference type="InterPro" id="IPR002048">
    <property type="entry name" value="EF_hand_dom"/>
</dbReference>
<dbReference type="EMBL" id="CAJJDN010000129">
    <property type="protein sequence ID" value="CAD8120993.1"/>
    <property type="molecule type" value="Genomic_DNA"/>
</dbReference>
<keyword evidence="11" id="KW-1185">Reference proteome</keyword>
<keyword evidence="6" id="KW-0067">ATP-binding</keyword>
<evidence type="ECO:0000313" key="11">
    <source>
        <dbReference type="Proteomes" id="UP000692954"/>
    </source>
</evidence>
<comment type="caution">
    <text evidence="10">The sequence shown here is derived from an EMBL/GenBank/DDBJ whole genome shotgun (WGS) entry which is preliminary data.</text>
</comment>
<protein>
    <recommendedName>
        <fullName evidence="9">EF-hand domain-containing protein</fullName>
    </recommendedName>
</protein>
<comment type="cofactor">
    <cofactor evidence="1">
        <name>Mg(2+)</name>
        <dbReference type="ChEBI" id="CHEBI:18420"/>
    </cofactor>
</comment>
<evidence type="ECO:0000256" key="8">
    <source>
        <dbReference type="SAM" id="MobiDB-lite"/>
    </source>
</evidence>
<dbReference type="SMART" id="SM00220">
    <property type="entry name" value="S_TKc"/>
    <property type="match status" value="1"/>
</dbReference>
<sequence length="469" mass="54668">MGLCQSQRGSRKSFASKKLHTCSDTNIQNKIKGKDTPIRPKTQPTLNTSAKDHFSTCKIPCAIRTSKRMIKEALAKTYSVLNKDFGQPNHNNFGLIQHNITGQVRTARTILKEDDFIDDMELYINNIRENNLTSPHFNNVIELFEDCKCYYVIQQYCSGGMLSNLCGKIEEDNAIYIISQILDALGEIHNQGNYHGGLSIQSFSLQDQSNNYYVKLIDIFPVFYVKEQFEIKRMQQNDLKAVGLILFQLITNKQINKLTTESILKKSKDLPKQSLWFQLVMQFQDSKNLQIYENLQNNFLYQNIIKKYSSLYAEQILKKLFVKKSSYLQQQILLVMNKIFFSERIKQIERIFFQNDTNQNGTLSKDELQKALGIEEDIEELFHQIDIDGNGKIDMNEFIFHSCDRAALINEFNLNVAFNELQRKGFVIPSYFSKYQKVDENQIENDIKNKFSSQKLNKQDFHKLMFELL</sequence>
<evidence type="ECO:0000256" key="2">
    <source>
        <dbReference type="ARBA" id="ARBA00022527"/>
    </source>
</evidence>
<dbReference type="Proteomes" id="UP000692954">
    <property type="component" value="Unassembled WGS sequence"/>
</dbReference>
<evidence type="ECO:0000259" key="9">
    <source>
        <dbReference type="PROSITE" id="PS50222"/>
    </source>
</evidence>
<evidence type="ECO:0000256" key="5">
    <source>
        <dbReference type="ARBA" id="ARBA00022777"/>
    </source>
</evidence>
<dbReference type="GO" id="GO:0004674">
    <property type="term" value="F:protein serine/threonine kinase activity"/>
    <property type="evidence" value="ECO:0007669"/>
    <property type="project" value="UniProtKB-KW"/>
</dbReference>
<dbReference type="GO" id="GO:0005524">
    <property type="term" value="F:ATP binding"/>
    <property type="evidence" value="ECO:0007669"/>
    <property type="project" value="UniProtKB-KW"/>
</dbReference>
<keyword evidence="5" id="KW-0418">Kinase</keyword>